<feature type="compositionally biased region" description="Low complexity" evidence="1">
    <location>
        <begin position="178"/>
        <end position="191"/>
    </location>
</feature>
<feature type="region of interest" description="Disordered" evidence="1">
    <location>
        <begin position="485"/>
        <end position="504"/>
    </location>
</feature>
<comment type="caution">
    <text evidence="2">The sequence shown here is derived from an EMBL/GenBank/DDBJ whole genome shotgun (WGS) entry which is preliminary data.</text>
</comment>
<gene>
    <name evidence="2" type="ORF">SLS62_001956</name>
</gene>
<name>A0AAN9UXA9_9PEZI</name>
<evidence type="ECO:0000313" key="2">
    <source>
        <dbReference type="EMBL" id="KAK7756013.1"/>
    </source>
</evidence>
<proteinExistence type="predicted"/>
<feature type="compositionally biased region" description="Basic and acidic residues" evidence="1">
    <location>
        <begin position="966"/>
        <end position="984"/>
    </location>
</feature>
<dbReference type="Proteomes" id="UP001320420">
    <property type="component" value="Unassembled WGS sequence"/>
</dbReference>
<feature type="region of interest" description="Disordered" evidence="1">
    <location>
        <begin position="58"/>
        <end position="78"/>
    </location>
</feature>
<dbReference type="EMBL" id="JAKJXP020000009">
    <property type="protein sequence ID" value="KAK7756013.1"/>
    <property type="molecule type" value="Genomic_DNA"/>
</dbReference>
<feature type="region of interest" description="Disordered" evidence="1">
    <location>
        <begin position="892"/>
        <end position="1010"/>
    </location>
</feature>
<evidence type="ECO:0000313" key="3">
    <source>
        <dbReference type="Proteomes" id="UP001320420"/>
    </source>
</evidence>
<accession>A0AAN9UXA9</accession>
<feature type="compositionally biased region" description="Polar residues" evidence="1">
    <location>
        <begin position="199"/>
        <end position="212"/>
    </location>
</feature>
<feature type="compositionally biased region" description="Acidic residues" evidence="1">
    <location>
        <begin position="903"/>
        <end position="918"/>
    </location>
</feature>
<sequence length="1066" mass="116855">MAGLTQDFPLPNSSFFNIYNDGPITTASSPALVGGACNFVDLNGSNGPKCGCRRFWTRGSSARPDRGSPTGYSPGFPGDAASPADSAAFCMCSHHACFHDDIREAPAPSVATNVAGFPNTGQENERPRANREPLTPVLPEMSFTMPQPGQPADIFATYDNTAATYSTHLATDASANANARPGEAAASARDASLPDTLPDTLSWTNFIQSQPDQGPKLPPIPSQCLIPSQPSSTTSSFRMGYLKPFAGKGLQTLSGVRSKLREPLIEKDEDEMPVDEETEEPTVGQSVDDLATVANTPRSSRVTEVTERNTQTIASGVDREAFQELSSTVQGHEQRLDRLENVSFTAAGHDECHDKHDQSDLRVTEVEYRVTEIERLLGDNGSNVSSSRRLRLDESASSVASVSTERGGHIDRAELYSELQSLKAQLSQLQGISSFTSYTNPWVVEVVFLPFPLKGVWAETRHFQSQRAPGGSLVDTDQWTQLPNSSSALEPQSPGFGEWTSPASESDWMLPRACAPDRMIDRRLRSRGLVKTVMARGPDARSVHLAVSEAFGTLFRTFSRMQANVYHGSTTHPRVHKFLGLQHPWVPLRKMHKDSRLRFLSPAEMVTPVSWDVQFLSSSVVMKATGVQRLFITQPEAYLQNQDAYDNGWSWQRLRELSRVYPDSQSSQEVPEADALEDCWQWNDRLDDHPASANSSQSLSIRLPPPSRLRTVSFSPAPPQVAVYTAHPSQRRRSGSPHISGRVESRKAPRPPRLRTTSIPPNLPLLVSPAQIADRRVTSFVHPHPHERQASPQVVVRPITATAHAMAALTKGATRKRSSRSPSVRPRYSPRYSTASPSPMPEALAAAAAGRATTPYYATPYSNAPVVESRLNRGGVLLYEDHDYVDYDERRSGTDMHHYHDDGEGEDMYDDDEEEWNPDDSPMLDLAQHHHQHQYQHQHQQHDSAAAVMAGSSGGAGGSSWQPLSRPEDEPRPGIEDAENRDPERDPDETLVDLGIGSSGGSGFEDFDIHVDEDPMSDVDVDVDVDADDVSEGSSAPSVYPATQRAWTAADGEGRFKVFEDGASGK</sequence>
<reference evidence="2 3" key="1">
    <citation type="submission" date="2024-02" db="EMBL/GenBank/DDBJ databases">
        <title>De novo assembly and annotation of 12 fungi associated with fruit tree decline syndrome in Ontario, Canada.</title>
        <authorList>
            <person name="Sulman M."/>
            <person name="Ellouze W."/>
            <person name="Ilyukhin E."/>
        </authorList>
    </citation>
    <scope>NUCLEOTIDE SEQUENCE [LARGE SCALE GENOMIC DNA]</scope>
    <source>
        <strain evidence="2 3">M11/M66-122</strain>
    </source>
</reference>
<keyword evidence="3" id="KW-1185">Reference proteome</keyword>
<protein>
    <submittedName>
        <fullName evidence="2">Uncharacterized protein</fullName>
    </submittedName>
</protein>
<dbReference type="AlphaFoldDB" id="A0AAN9UXA9"/>
<feature type="compositionally biased region" description="Low complexity" evidence="1">
    <location>
        <begin position="820"/>
        <end position="839"/>
    </location>
</feature>
<feature type="region of interest" description="Disordered" evidence="1">
    <location>
        <begin position="178"/>
        <end position="219"/>
    </location>
</feature>
<feature type="compositionally biased region" description="Basic and acidic residues" evidence="1">
    <location>
        <begin position="892"/>
        <end position="902"/>
    </location>
</feature>
<feature type="region of interest" description="Disordered" evidence="1">
    <location>
        <begin position="723"/>
        <end position="765"/>
    </location>
</feature>
<organism evidence="2 3">
    <name type="scientific">Diatrype stigma</name>
    <dbReference type="NCBI Taxonomy" id="117547"/>
    <lineage>
        <taxon>Eukaryota</taxon>
        <taxon>Fungi</taxon>
        <taxon>Dikarya</taxon>
        <taxon>Ascomycota</taxon>
        <taxon>Pezizomycotina</taxon>
        <taxon>Sordariomycetes</taxon>
        <taxon>Xylariomycetidae</taxon>
        <taxon>Xylariales</taxon>
        <taxon>Diatrypaceae</taxon>
        <taxon>Diatrype</taxon>
    </lineage>
</organism>
<feature type="region of interest" description="Disordered" evidence="1">
    <location>
        <begin position="810"/>
        <end position="839"/>
    </location>
</feature>
<evidence type="ECO:0000256" key="1">
    <source>
        <dbReference type="SAM" id="MobiDB-lite"/>
    </source>
</evidence>